<evidence type="ECO:0000256" key="7">
    <source>
        <dbReference type="ARBA" id="ARBA00034139"/>
    </source>
</evidence>
<dbReference type="PANTHER" id="PTHR23040:SF1">
    <property type="entry name" value="OUTER DYNEIN ARM-DOCKING COMPLEX SUBUNIT 4"/>
    <property type="match status" value="1"/>
</dbReference>
<reference evidence="11" key="1">
    <citation type="submission" date="2021-05" db="EMBL/GenBank/DDBJ databases">
        <authorList>
            <person name="Alioto T."/>
            <person name="Alioto T."/>
            <person name="Gomez Garrido J."/>
        </authorList>
    </citation>
    <scope>NUCLEOTIDE SEQUENCE</scope>
</reference>
<dbReference type="InterPro" id="IPR011990">
    <property type="entry name" value="TPR-like_helical_dom_sf"/>
</dbReference>
<dbReference type="GO" id="GO:0005930">
    <property type="term" value="C:axoneme"/>
    <property type="evidence" value="ECO:0007669"/>
    <property type="project" value="UniProtKB-SubCell"/>
</dbReference>
<dbReference type="SMART" id="SM00028">
    <property type="entry name" value="TPR"/>
    <property type="match status" value="3"/>
</dbReference>
<keyword evidence="3" id="KW-0677">Repeat</keyword>
<dbReference type="PROSITE" id="PS50005">
    <property type="entry name" value="TPR"/>
    <property type="match status" value="2"/>
</dbReference>
<dbReference type="Pfam" id="PF13181">
    <property type="entry name" value="TPR_8"/>
    <property type="match status" value="1"/>
</dbReference>
<organism evidence="11">
    <name type="scientific">Cacopsylla melanoneura</name>
    <dbReference type="NCBI Taxonomy" id="428564"/>
    <lineage>
        <taxon>Eukaryota</taxon>
        <taxon>Metazoa</taxon>
        <taxon>Ecdysozoa</taxon>
        <taxon>Arthropoda</taxon>
        <taxon>Hexapoda</taxon>
        <taxon>Insecta</taxon>
        <taxon>Pterygota</taxon>
        <taxon>Neoptera</taxon>
        <taxon>Paraneoptera</taxon>
        <taxon>Hemiptera</taxon>
        <taxon>Sternorrhyncha</taxon>
        <taxon>Psylloidea</taxon>
        <taxon>Psyllidae</taxon>
        <taxon>Psyllinae</taxon>
        <taxon>Cacopsylla</taxon>
    </lineage>
</organism>
<dbReference type="EMBL" id="HBUF01556168">
    <property type="protein sequence ID" value="CAG6760390.1"/>
    <property type="molecule type" value="Transcribed_RNA"/>
</dbReference>
<feature type="repeat" description="TPR" evidence="9">
    <location>
        <begin position="108"/>
        <end position="141"/>
    </location>
</feature>
<feature type="region of interest" description="Disordered" evidence="10">
    <location>
        <begin position="162"/>
        <end position="221"/>
    </location>
</feature>
<feature type="repeat" description="TPR" evidence="9">
    <location>
        <begin position="40"/>
        <end position="73"/>
    </location>
</feature>
<dbReference type="SUPFAM" id="SSF48452">
    <property type="entry name" value="TPR-like"/>
    <property type="match status" value="1"/>
</dbReference>
<keyword evidence="6" id="KW-0966">Cell projection</keyword>
<feature type="region of interest" description="Disordered" evidence="10">
    <location>
        <begin position="1"/>
        <end position="32"/>
    </location>
</feature>
<evidence type="ECO:0000256" key="2">
    <source>
        <dbReference type="ARBA" id="ARBA00022490"/>
    </source>
</evidence>
<keyword evidence="5" id="KW-0206">Cytoskeleton</keyword>
<keyword evidence="4 9" id="KW-0802">TPR repeat</keyword>
<evidence type="ECO:0000313" key="11">
    <source>
        <dbReference type="EMBL" id="CAG6760390.1"/>
    </source>
</evidence>
<dbReference type="AlphaFoldDB" id="A0A8D9A807"/>
<proteinExistence type="predicted"/>
<feature type="compositionally biased region" description="Low complexity" evidence="10">
    <location>
        <begin position="168"/>
        <end position="179"/>
    </location>
</feature>
<evidence type="ECO:0000256" key="1">
    <source>
        <dbReference type="ARBA" id="ARBA00004430"/>
    </source>
</evidence>
<evidence type="ECO:0000256" key="9">
    <source>
        <dbReference type="PROSITE-ProRule" id="PRU00339"/>
    </source>
</evidence>
<accession>A0A8D9A807</accession>
<dbReference type="Gene3D" id="1.25.40.10">
    <property type="entry name" value="Tetratricopeptide repeat domain"/>
    <property type="match status" value="1"/>
</dbReference>
<feature type="compositionally biased region" description="Basic and acidic residues" evidence="10">
    <location>
        <begin position="202"/>
        <end position="218"/>
    </location>
</feature>
<sequence length="301" mass="33464">MKKKTKEKVKPPPAPPAGRGTGSKPITNGPGAGLATETMRKILCDEAAGHAKIHEYHKAIKDYDVALELNPTDKNALVARSKCYLLLGESQKALEDAETALENDKSFIRAIFQKAEALYHLGDFEHSLMYYHRGLKIRPELEEFRLGVQKAQEAIENTIGKIGAPLDSAPNSATSNASADKTLDTPSPSPDTAKSSNNGSETKQKNKTAMEKRQDSKKISRLLLGELHRDKEYLENLVKNPNIRSPNNPESSDFIIAQAEEGIKFLINRQEFWRQQRSVTDIPKPMARKKKLELAKPKVKA</sequence>
<evidence type="ECO:0000256" key="10">
    <source>
        <dbReference type="SAM" id="MobiDB-lite"/>
    </source>
</evidence>
<evidence type="ECO:0000256" key="4">
    <source>
        <dbReference type="ARBA" id="ARBA00022803"/>
    </source>
</evidence>
<evidence type="ECO:0000256" key="3">
    <source>
        <dbReference type="ARBA" id="ARBA00022737"/>
    </source>
</evidence>
<comment type="subcellular location">
    <subcellularLocation>
        <location evidence="1">Cytoplasm</location>
        <location evidence="1">Cytoskeleton</location>
        <location evidence="1">Cilium axoneme</location>
    </subcellularLocation>
</comment>
<evidence type="ECO:0000256" key="5">
    <source>
        <dbReference type="ARBA" id="ARBA00023212"/>
    </source>
</evidence>
<protein>
    <recommendedName>
        <fullName evidence="7">Outer dynein arm-docking complex subunit 4</fullName>
    </recommendedName>
    <alternativeName>
        <fullName evidence="8">Tetratricopeptide repeat protein 25</fullName>
    </alternativeName>
</protein>
<dbReference type="InterPro" id="IPR019734">
    <property type="entry name" value="TPR_rpt"/>
</dbReference>
<keyword evidence="2" id="KW-0963">Cytoplasm</keyword>
<feature type="compositionally biased region" description="Polar residues" evidence="10">
    <location>
        <begin position="184"/>
        <end position="201"/>
    </location>
</feature>
<dbReference type="InterPro" id="IPR040111">
    <property type="entry name" value="ODAD4"/>
</dbReference>
<dbReference type="PANTHER" id="PTHR23040">
    <property type="match status" value="1"/>
</dbReference>
<evidence type="ECO:0000256" key="6">
    <source>
        <dbReference type="ARBA" id="ARBA00023273"/>
    </source>
</evidence>
<evidence type="ECO:0000256" key="8">
    <source>
        <dbReference type="ARBA" id="ARBA00034143"/>
    </source>
</evidence>
<name>A0A8D9A807_9HEMI</name>